<dbReference type="EMBL" id="LNGC01000016">
    <property type="protein sequence ID" value="KYC52810.1"/>
    <property type="molecule type" value="Genomic_DNA"/>
</dbReference>
<name>A0A150J6I1_9EURY</name>
<accession>A0A150J6I1</accession>
<protein>
    <submittedName>
        <fullName evidence="1">Uncharacterized protein</fullName>
    </submittedName>
</protein>
<evidence type="ECO:0000313" key="1">
    <source>
        <dbReference type="EMBL" id="KYC52810.1"/>
    </source>
</evidence>
<proteinExistence type="predicted"/>
<dbReference type="Proteomes" id="UP000075398">
    <property type="component" value="Unassembled WGS sequence"/>
</dbReference>
<gene>
    <name evidence="1" type="ORF">AMQ22_00601</name>
</gene>
<reference evidence="1 2" key="1">
    <citation type="journal article" date="2016" name="ISME J.">
        <title>Chasing the elusive Euryarchaeota class WSA2: genomes reveal a uniquely fastidious methyl-reducing methanogen.</title>
        <authorList>
            <person name="Nobu M.K."/>
            <person name="Narihiro T."/>
            <person name="Kuroda K."/>
            <person name="Mei R."/>
            <person name="Liu W.T."/>
        </authorList>
    </citation>
    <scope>NUCLEOTIDE SEQUENCE [LARGE SCALE GENOMIC DNA]</scope>
    <source>
        <strain evidence="1">U1lsi0528_Bin055</strain>
    </source>
</reference>
<organism evidence="1 2">
    <name type="scientific">Candidatus Methanofastidiosum methylothiophilum</name>
    <dbReference type="NCBI Taxonomy" id="1705564"/>
    <lineage>
        <taxon>Archaea</taxon>
        <taxon>Methanobacteriati</taxon>
        <taxon>Methanobacteriota</taxon>
        <taxon>Stenosarchaea group</taxon>
        <taxon>Candidatus Methanofastidiosia</taxon>
        <taxon>Candidatus Methanofastidiosales</taxon>
        <taxon>Candidatus Methanofastidiosaceae</taxon>
        <taxon>Candidatus Methanofastidiosum</taxon>
    </lineage>
</organism>
<comment type="caution">
    <text evidence="1">The sequence shown here is derived from an EMBL/GenBank/DDBJ whole genome shotgun (WGS) entry which is preliminary data.</text>
</comment>
<dbReference type="AlphaFoldDB" id="A0A150J6I1"/>
<sequence>MGYCIDQRGCKFFIDKSNVENVKNVLKKHMSEFSHGSRKNFDDMSIEELFEDLRWQIDFDDFDNINYIFFIGEKSWDEFEVLSLISEYVKNGSYIEMSGEDGSMWRWVFDGKNVKEIYPEIKWE</sequence>
<evidence type="ECO:0000313" key="2">
    <source>
        <dbReference type="Proteomes" id="UP000075398"/>
    </source>
</evidence>